<feature type="domain" description="Metalloprotease TldD/E C-terminal" evidence="2">
    <location>
        <begin position="237"/>
        <end position="448"/>
    </location>
</feature>
<dbReference type="Pfam" id="PF01523">
    <property type="entry name" value="PmbA_TldD_1st"/>
    <property type="match status" value="1"/>
</dbReference>
<feature type="domain" description="Metalloprotease TldD/E central" evidence="3">
    <location>
        <begin position="123"/>
        <end position="228"/>
    </location>
</feature>
<dbReference type="EMBL" id="JAFMOU010000053">
    <property type="protein sequence ID" value="MBU9833524.1"/>
    <property type="molecule type" value="Genomic_DNA"/>
</dbReference>
<organism evidence="4 5">
    <name type="scientific">Rahnella perminowiae</name>
    <dbReference type="NCBI Taxonomy" id="2816244"/>
    <lineage>
        <taxon>Bacteria</taxon>
        <taxon>Pseudomonadati</taxon>
        <taxon>Pseudomonadota</taxon>
        <taxon>Gammaproteobacteria</taxon>
        <taxon>Enterobacterales</taxon>
        <taxon>Yersiniaceae</taxon>
        <taxon>Rahnella</taxon>
    </lineage>
</organism>
<dbReference type="PANTHER" id="PTHR43421">
    <property type="entry name" value="METALLOPROTEASE PMBA"/>
    <property type="match status" value="1"/>
</dbReference>
<proteinExistence type="predicted"/>
<protein>
    <submittedName>
        <fullName evidence="4">PmbA</fullName>
    </submittedName>
</protein>
<evidence type="ECO:0000259" key="3">
    <source>
        <dbReference type="Pfam" id="PF19290"/>
    </source>
</evidence>
<comment type="caution">
    <text evidence="4">The sequence shown here is derived from an EMBL/GenBank/DDBJ whole genome shotgun (WGS) entry which is preliminary data.</text>
</comment>
<evidence type="ECO:0000259" key="2">
    <source>
        <dbReference type="Pfam" id="PF19289"/>
    </source>
</evidence>
<dbReference type="InterPro" id="IPR002510">
    <property type="entry name" value="Metalloprtase-TldD/E_N"/>
</dbReference>
<accession>A0ABS6KW11</accession>
<feature type="domain" description="Metalloprotease TldD/E N-terminal" evidence="1">
    <location>
        <begin position="32"/>
        <end position="95"/>
    </location>
</feature>
<reference evidence="4 5" key="1">
    <citation type="submission" date="2021-03" db="EMBL/GenBank/DDBJ databases">
        <title>Five novel Rahnella species.</title>
        <authorList>
            <person name="Brady C."/>
            <person name="Asselin J."/>
            <person name="Beer S."/>
            <person name="Bruberg M.B."/>
            <person name="Crampton B."/>
            <person name="Venter S."/>
            <person name="Arnold D."/>
            <person name="Denman S."/>
        </authorList>
    </citation>
    <scope>NUCLEOTIDE SEQUENCE [LARGE SCALE GENOMIC DNA]</scope>
    <source>
        <strain evidence="4 5">L72c</strain>
    </source>
</reference>
<evidence type="ECO:0000313" key="4">
    <source>
        <dbReference type="EMBL" id="MBU9833524.1"/>
    </source>
</evidence>
<keyword evidence="5" id="KW-1185">Reference proteome</keyword>
<dbReference type="InterPro" id="IPR045569">
    <property type="entry name" value="Metalloprtase-TldD/E_C"/>
</dbReference>
<gene>
    <name evidence="4" type="ORF">J1786_01510</name>
</gene>
<dbReference type="InterPro" id="IPR045570">
    <property type="entry name" value="Metalloprtase-TldD/E_cen_dom"/>
</dbReference>
<dbReference type="Pfam" id="PF19290">
    <property type="entry name" value="PmbA_TldD_2nd"/>
    <property type="match status" value="1"/>
</dbReference>
<dbReference type="Proteomes" id="UP000699865">
    <property type="component" value="Unassembled WGS sequence"/>
</dbReference>
<dbReference type="Pfam" id="PF19289">
    <property type="entry name" value="PmbA_TldD_3rd"/>
    <property type="match status" value="1"/>
</dbReference>
<evidence type="ECO:0000313" key="5">
    <source>
        <dbReference type="Proteomes" id="UP000699865"/>
    </source>
</evidence>
<dbReference type="InterPro" id="IPR047657">
    <property type="entry name" value="PmbA"/>
</dbReference>
<name>A0ABS6KW11_9GAMM</name>
<dbReference type="RefSeq" id="WP_217137470.1">
    <property type="nucleotide sequence ID" value="NZ_JAFMOS010000455.1"/>
</dbReference>
<evidence type="ECO:0000259" key="1">
    <source>
        <dbReference type="Pfam" id="PF01523"/>
    </source>
</evidence>
<dbReference type="PANTHER" id="PTHR43421:SF1">
    <property type="entry name" value="METALLOPROTEASE PMBA"/>
    <property type="match status" value="1"/>
</dbReference>
<sequence length="449" mass="47928">MSTTFAHDQQQLAELAESVISQSIREGASDAQVLFFESNTLLIEMRQGRLRTRTRDTQSSMSLTVYRGRHQGTTSSTDFSSARLRETVQAACRIAGYTGEDEFIGLAPESYLCQASRNLDLWHPWDLDETAAQLLAHRIENGIISAGQDVVSDGAWVSTSQSGWYLMNSRGFARGDRQTNHVMSAKALAKKPGCSQLDFWSSHSHLASSMMAPEGIGYTAGSGALAALDSAPLTGSRHCPVLFAPSCALTLLEHLVQATSGAVLYRQNSFLADGLGRDVFSQHISIDEDPFVPQGLASRSFDSDGISGAARRIVDNGRLSGFFLSAYAARRLGMAPTGNGWGPGNLSLCSSLTRDSDGLTAMMKKLHTGLLVTAFSGGGPRLINGDYSRSLRGFWVEGGEILHPVDGVTVAGNLADMFRNIAAVGADRLTQGALSSGSVLIDGLQVAGR</sequence>